<gene>
    <name evidence="1" type="ORF">CUN48_14840</name>
</gene>
<dbReference type="EMBL" id="PGTN01000360">
    <property type="protein sequence ID" value="PJF46233.1"/>
    <property type="molecule type" value="Genomic_DNA"/>
</dbReference>
<protein>
    <submittedName>
        <fullName evidence="1">Short-chain dehydrogenase</fullName>
    </submittedName>
</protein>
<dbReference type="SUPFAM" id="SSF51735">
    <property type="entry name" value="NAD(P)-binding Rossmann-fold domains"/>
    <property type="match status" value="1"/>
</dbReference>
<evidence type="ECO:0000313" key="2">
    <source>
        <dbReference type="Proteomes" id="UP000230790"/>
    </source>
</evidence>
<comment type="caution">
    <text evidence="1">The sequence shown here is derived from an EMBL/GenBank/DDBJ whole genome shotgun (WGS) entry which is preliminary data.</text>
</comment>
<dbReference type="InterPro" id="IPR036291">
    <property type="entry name" value="NAD(P)-bd_dom_sf"/>
</dbReference>
<reference evidence="1 2" key="1">
    <citation type="submission" date="2017-11" db="EMBL/GenBank/DDBJ databases">
        <title>Evolution of Phototrophy in the Chloroflexi Phylum Driven by Horizontal Gene Transfer.</title>
        <authorList>
            <person name="Ward L.M."/>
            <person name="Hemp J."/>
            <person name="Shih P.M."/>
            <person name="Mcglynn S.E."/>
            <person name="Fischer W."/>
        </authorList>
    </citation>
    <scope>NUCLEOTIDE SEQUENCE [LARGE SCALE GENOMIC DNA]</scope>
    <source>
        <strain evidence="1">JP3_7</strain>
    </source>
</reference>
<accession>A0A2M8Q8V8</accession>
<dbReference type="AlphaFoldDB" id="A0A2M8Q8V8"/>
<sequence length="32" mass="3381">MSDPVLEARPILERFRLDGRVALVTGGGQGIG</sequence>
<dbReference type="Proteomes" id="UP000230790">
    <property type="component" value="Unassembled WGS sequence"/>
</dbReference>
<organism evidence="1 2">
    <name type="scientific">Candidatus Thermofonsia Clade 3 bacterium</name>
    <dbReference type="NCBI Taxonomy" id="2364212"/>
    <lineage>
        <taxon>Bacteria</taxon>
        <taxon>Bacillati</taxon>
        <taxon>Chloroflexota</taxon>
        <taxon>Candidatus Thermofontia</taxon>
        <taxon>Candidatus Thermofonsia Clade 3</taxon>
    </lineage>
</organism>
<name>A0A2M8Q8V8_9CHLR</name>
<evidence type="ECO:0000313" key="1">
    <source>
        <dbReference type="EMBL" id="PJF46233.1"/>
    </source>
</evidence>
<proteinExistence type="predicted"/>
<feature type="non-terminal residue" evidence="1">
    <location>
        <position position="32"/>
    </location>
</feature>